<dbReference type="PANTHER" id="PTHR40044:SF1">
    <property type="entry name" value="INTEGRAL MEMBRANE PROTEIN"/>
    <property type="match status" value="1"/>
</dbReference>
<protein>
    <submittedName>
        <fullName evidence="2">QueT transporter family protein</fullName>
    </submittedName>
</protein>
<evidence type="ECO:0000313" key="2">
    <source>
        <dbReference type="EMBL" id="HIR40363.1"/>
    </source>
</evidence>
<name>A0A9D1AHE0_9FIRM</name>
<feature type="transmembrane region" description="Helical" evidence="1">
    <location>
        <begin position="111"/>
        <end position="132"/>
    </location>
</feature>
<dbReference type="PIRSF" id="PIRSF031501">
    <property type="entry name" value="QueT"/>
    <property type="match status" value="1"/>
</dbReference>
<evidence type="ECO:0000256" key="1">
    <source>
        <dbReference type="SAM" id="Phobius"/>
    </source>
</evidence>
<reference evidence="2" key="2">
    <citation type="journal article" date="2021" name="PeerJ">
        <title>Extensive microbial diversity within the chicken gut microbiome revealed by metagenomics and culture.</title>
        <authorList>
            <person name="Gilroy R."/>
            <person name="Ravi A."/>
            <person name="Getino M."/>
            <person name="Pursley I."/>
            <person name="Horton D.L."/>
            <person name="Alikhan N.F."/>
            <person name="Baker D."/>
            <person name="Gharbi K."/>
            <person name="Hall N."/>
            <person name="Watson M."/>
            <person name="Adriaenssens E.M."/>
            <person name="Foster-Nyarko E."/>
            <person name="Jarju S."/>
            <person name="Secka A."/>
            <person name="Antonio M."/>
            <person name="Oren A."/>
            <person name="Chaudhuri R.R."/>
            <person name="La Ragione R."/>
            <person name="Hildebrand F."/>
            <person name="Pallen M.J."/>
        </authorList>
    </citation>
    <scope>NUCLEOTIDE SEQUENCE</scope>
    <source>
        <strain evidence="2">CHK184-25365</strain>
    </source>
</reference>
<dbReference type="PANTHER" id="PTHR40044">
    <property type="entry name" value="INTEGRAL MEMBRANE PROTEIN-RELATED"/>
    <property type="match status" value="1"/>
</dbReference>
<feature type="transmembrane region" description="Helical" evidence="1">
    <location>
        <begin position="78"/>
        <end position="99"/>
    </location>
</feature>
<dbReference type="EMBL" id="DVGY01000020">
    <property type="protein sequence ID" value="HIR40363.1"/>
    <property type="molecule type" value="Genomic_DNA"/>
</dbReference>
<dbReference type="Proteomes" id="UP000886749">
    <property type="component" value="Unassembled WGS sequence"/>
</dbReference>
<feature type="transmembrane region" description="Helical" evidence="1">
    <location>
        <begin position="144"/>
        <end position="169"/>
    </location>
</feature>
<feature type="transmembrane region" description="Helical" evidence="1">
    <location>
        <begin position="43"/>
        <end position="72"/>
    </location>
</feature>
<dbReference type="Pfam" id="PF06177">
    <property type="entry name" value="QueT"/>
    <property type="match status" value="1"/>
</dbReference>
<keyword evidence="1" id="KW-1133">Transmembrane helix</keyword>
<evidence type="ECO:0000313" key="3">
    <source>
        <dbReference type="Proteomes" id="UP000886749"/>
    </source>
</evidence>
<accession>A0A9D1AHE0</accession>
<dbReference type="AlphaFoldDB" id="A0A9D1AHE0"/>
<sequence length="183" mass="19494">MSKTYSKTAAITKTALIAALYVVLTLVFAPIAFSTVQFRVSEILTVLPVFTGLAVPGLSIGCCLSNLLGVLLGTNPTGLIDAVFGTLATLLAAICTYYVGKLPAKLPKYILAPLFPVLFNAVIVGMELTFVFGGEGSFWEIFLFQGISVGIGEAVVCYVGGCLLMTALYTKNVYKRIFAVDRM</sequence>
<keyword evidence="1" id="KW-0472">Membrane</keyword>
<comment type="caution">
    <text evidence="2">The sequence shown here is derived from an EMBL/GenBank/DDBJ whole genome shotgun (WGS) entry which is preliminary data.</text>
</comment>
<organism evidence="2 3">
    <name type="scientific">Candidatus Egerieicola pullicola</name>
    <dbReference type="NCBI Taxonomy" id="2840775"/>
    <lineage>
        <taxon>Bacteria</taxon>
        <taxon>Bacillati</taxon>
        <taxon>Bacillota</taxon>
        <taxon>Clostridia</taxon>
        <taxon>Eubacteriales</taxon>
        <taxon>Oscillospiraceae</taxon>
        <taxon>Oscillospiraceae incertae sedis</taxon>
        <taxon>Candidatus Egerieicola</taxon>
    </lineage>
</organism>
<feature type="transmembrane region" description="Helical" evidence="1">
    <location>
        <begin position="15"/>
        <end position="36"/>
    </location>
</feature>
<gene>
    <name evidence="2" type="ORF">IAB36_00835</name>
</gene>
<proteinExistence type="predicted"/>
<dbReference type="InterPro" id="IPR010387">
    <property type="entry name" value="QueT"/>
</dbReference>
<reference evidence="2" key="1">
    <citation type="submission" date="2020-10" db="EMBL/GenBank/DDBJ databases">
        <authorList>
            <person name="Gilroy R."/>
        </authorList>
    </citation>
    <scope>NUCLEOTIDE SEQUENCE</scope>
    <source>
        <strain evidence="2">CHK184-25365</strain>
    </source>
</reference>
<keyword evidence="1" id="KW-0812">Transmembrane</keyword>